<keyword evidence="1" id="KW-0472">Membrane</keyword>
<organism evidence="2 3">
    <name type="scientific">Aspergillus pseudodeflectus</name>
    <dbReference type="NCBI Taxonomy" id="176178"/>
    <lineage>
        <taxon>Eukaryota</taxon>
        <taxon>Fungi</taxon>
        <taxon>Dikarya</taxon>
        <taxon>Ascomycota</taxon>
        <taxon>Pezizomycotina</taxon>
        <taxon>Eurotiomycetes</taxon>
        <taxon>Eurotiomycetidae</taxon>
        <taxon>Eurotiales</taxon>
        <taxon>Aspergillaceae</taxon>
        <taxon>Aspergillus</taxon>
        <taxon>Aspergillus subgen. Nidulantes</taxon>
    </lineage>
</organism>
<reference evidence="2 3" key="1">
    <citation type="submission" date="2024-07" db="EMBL/GenBank/DDBJ databases">
        <title>Section-level genome sequencing and comparative genomics of Aspergillus sections Usti and Cavernicolus.</title>
        <authorList>
            <consortium name="Lawrence Berkeley National Laboratory"/>
            <person name="Nybo J.L."/>
            <person name="Vesth T.C."/>
            <person name="Theobald S."/>
            <person name="Frisvad J.C."/>
            <person name="Larsen T.O."/>
            <person name="Kjaerboelling I."/>
            <person name="Rothschild-Mancinelli K."/>
            <person name="Lyhne E.K."/>
            <person name="Kogle M.E."/>
            <person name="Barry K."/>
            <person name="Clum A."/>
            <person name="Na H."/>
            <person name="Ledsgaard L."/>
            <person name="Lin J."/>
            <person name="Lipzen A."/>
            <person name="Kuo A."/>
            <person name="Riley R."/>
            <person name="Mondo S."/>
            <person name="LaButti K."/>
            <person name="Haridas S."/>
            <person name="Pangalinan J."/>
            <person name="Salamov A.A."/>
            <person name="Simmons B.A."/>
            <person name="Magnuson J.K."/>
            <person name="Chen J."/>
            <person name="Drula E."/>
            <person name="Henrissat B."/>
            <person name="Wiebenga A."/>
            <person name="Lubbers R.J."/>
            <person name="Gomes A.C."/>
            <person name="Macurrencykelacurrency M.R."/>
            <person name="Stajich J."/>
            <person name="Grigoriev I.V."/>
            <person name="Mortensen U.H."/>
            <person name="De vries R.P."/>
            <person name="Baker S.E."/>
            <person name="Andersen M.R."/>
        </authorList>
    </citation>
    <scope>NUCLEOTIDE SEQUENCE [LARGE SCALE GENOMIC DNA]</scope>
    <source>
        <strain evidence="2 3">CBS 756.74</strain>
    </source>
</reference>
<comment type="caution">
    <text evidence="2">The sequence shown here is derived from an EMBL/GenBank/DDBJ whole genome shotgun (WGS) entry which is preliminary data.</text>
</comment>
<keyword evidence="3" id="KW-1185">Reference proteome</keyword>
<dbReference type="GeneID" id="98164549"/>
<evidence type="ECO:0000256" key="1">
    <source>
        <dbReference type="SAM" id="Phobius"/>
    </source>
</evidence>
<keyword evidence="1" id="KW-0812">Transmembrane</keyword>
<dbReference type="EMBL" id="JBFXLR010000015">
    <property type="protein sequence ID" value="KAL2852621.1"/>
    <property type="molecule type" value="Genomic_DNA"/>
</dbReference>
<sequence length="113" mass="12256">MKRRQCVACIRTIVSAVAAPLLGALWLLPGKDPLRHTCSETQRGSSDVILGRLFVFDRQGRLSRGSQEARTRKLAIHGTLSTTSDTAAPASVLEHLKVWFLSRASDSAALRGS</sequence>
<dbReference type="Proteomes" id="UP001610444">
    <property type="component" value="Unassembled WGS sequence"/>
</dbReference>
<evidence type="ECO:0008006" key="4">
    <source>
        <dbReference type="Google" id="ProtNLM"/>
    </source>
</evidence>
<evidence type="ECO:0000313" key="3">
    <source>
        <dbReference type="Proteomes" id="UP001610444"/>
    </source>
</evidence>
<name>A0ABR4KK16_9EURO</name>
<evidence type="ECO:0000313" key="2">
    <source>
        <dbReference type="EMBL" id="KAL2852621.1"/>
    </source>
</evidence>
<keyword evidence="1" id="KW-1133">Transmembrane helix</keyword>
<protein>
    <recommendedName>
        <fullName evidence="4">Secreted protein</fullName>
    </recommendedName>
</protein>
<dbReference type="RefSeq" id="XP_070900443.1">
    <property type="nucleotide sequence ID" value="XM_071049385.1"/>
</dbReference>
<proteinExistence type="predicted"/>
<feature type="transmembrane region" description="Helical" evidence="1">
    <location>
        <begin position="7"/>
        <end position="28"/>
    </location>
</feature>
<gene>
    <name evidence="2" type="ORF">BJX68DRAFT_55570</name>
</gene>
<accession>A0ABR4KK16</accession>